<dbReference type="RefSeq" id="WP_138686238.1">
    <property type="nucleotide sequence ID" value="NZ_PNCI01000107.1"/>
</dbReference>
<dbReference type="AlphaFoldDB" id="A0A5S3WEN1"/>
<dbReference type="OrthoDB" id="9813126at2"/>
<protein>
    <submittedName>
        <fullName evidence="2">Uncharacterized protein</fullName>
    </submittedName>
</protein>
<accession>A0A5S3WEN1</accession>
<feature type="region of interest" description="Disordered" evidence="1">
    <location>
        <begin position="56"/>
        <end position="94"/>
    </location>
</feature>
<feature type="compositionally biased region" description="Basic and acidic residues" evidence="1">
    <location>
        <begin position="82"/>
        <end position="94"/>
    </location>
</feature>
<gene>
    <name evidence="2" type="ORF">CWB99_23580</name>
</gene>
<evidence type="ECO:0000256" key="1">
    <source>
        <dbReference type="SAM" id="MobiDB-lite"/>
    </source>
</evidence>
<evidence type="ECO:0000313" key="2">
    <source>
        <dbReference type="EMBL" id="TMP23079.1"/>
    </source>
</evidence>
<evidence type="ECO:0000313" key="3">
    <source>
        <dbReference type="Proteomes" id="UP000310249"/>
    </source>
</evidence>
<dbReference type="EMBL" id="PNCI01000107">
    <property type="protein sequence ID" value="TMP23079.1"/>
    <property type="molecule type" value="Genomic_DNA"/>
</dbReference>
<proteinExistence type="predicted"/>
<name>A0A5S3WEN1_9GAMM</name>
<organism evidence="2 3">
    <name type="scientific">Pseudoalteromonas rubra</name>
    <dbReference type="NCBI Taxonomy" id="43658"/>
    <lineage>
        <taxon>Bacteria</taxon>
        <taxon>Pseudomonadati</taxon>
        <taxon>Pseudomonadota</taxon>
        <taxon>Gammaproteobacteria</taxon>
        <taxon>Alteromonadales</taxon>
        <taxon>Pseudoalteromonadaceae</taxon>
        <taxon>Pseudoalteromonas</taxon>
    </lineage>
</organism>
<reference evidence="3" key="2">
    <citation type="submission" date="2019-06" db="EMBL/GenBank/DDBJ databases">
        <title>Co-occurence of chitin degradation, pigmentation and bioactivity in marine Pseudoalteromonas.</title>
        <authorList>
            <person name="Sonnenschein E.C."/>
            <person name="Bech P.K."/>
        </authorList>
    </citation>
    <scope>NUCLEOTIDE SEQUENCE [LARGE SCALE GENOMIC DNA]</scope>
    <source>
        <strain evidence="3">S2676</strain>
    </source>
</reference>
<dbReference type="Proteomes" id="UP000310249">
    <property type="component" value="Unassembled WGS sequence"/>
</dbReference>
<sequence>MQKSLHRSDWFGILIGVALGVVQPFVIIEKALPHQRHTGQDEEILAQRKERMEIAKAANPGRWGTRAVRNCSPVGPTTLNPEKQHTGEVKKQAA</sequence>
<comment type="caution">
    <text evidence="2">The sequence shown here is derived from an EMBL/GenBank/DDBJ whole genome shotgun (WGS) entry which is preliminary data.</text>
</comment>
<reference evidence="2 3" key="1">
    <citation type="submission" date="2018-01" db="EMBL/GenBank/DDBJ databases">
        <authorList>
            <person name="Paulsen S."/>
            <person name="Gram L.K."/>
        </authorList>
    </citation>
    <scope>NUCLEOTIDE SEQUENCE [LARGE SCALE GENOMIC DNA]</scope>
    <source>
        <strain evidence="2 3">S2676</strain>
    </source>
</reference>